<comment type="caution">
    <text evidence="1">The sequence shown here is derived from an EMBL/GenBank/DDBJ whole genome shotgun (WGS) entry which is preliminary data.</text>
</comment>
<dbReference type="Proteomes" id="UP000236162">
    <property type="component" value="Unassembled WGS sequence"/>
</dbReference>
<organism evidence="1 2">
    <name type="scientific">Lactiplantibacillus paraplantarum</name>
    <dbReference type="NCBI Taxonomy" id="60520"/>
    <lineage>
        <taxon>Bacteria</taxon>
        <taxon>Bacillati</taxon>
        <taxon>Bacillota</taxon>
        <taxon>Bacilli</taxon>
        <taxon>Lactobacillales</taxon>
        <taxon>Lactobacillaceae</taxon>
        <taxon>Lactiplantibacillus</taxon>
    </lineage>
</organism>
<sequence>MAIIQILTVVGVAIIGATLVGDPTKQRQSKSVKGQK</sequence>
<evidence type="ECO:0000313" key="2">
    <source>
        <dbReference type="Proteomes" id="UP000236162"/>
    </source>
</evidence>
<keyword evidence="2" id="KW-1185">Reference proteome</keyword>
<accession>A0ABQ0N7S3</accession>
<dbReference type="EMBL" id="BDOR01000002">
    <property type="protein sequence ID" value="GBF01151.1"/>
    <property type="molecule type" value="Genomic_DNA"/>
</dbReference>
<evidence type="ECO:0008006" key="3">
    <source>
        <dbReference type="Google" id="ProtNLM"/>
    </source>
</evidence>
<evidence type="ECO:0000313" key="1">
    <source>
        <dbReference type="EMBL" id="GBF01151.1"/>
    </source>
</evidence>
<name>A0ABQ0N7S3_9LACO</name>
<reference evidence="1 2" key="1">
    <citation type="submission" date="2017-04" db="EMBL/GenBank/DDBJ databases">
        <title>In vitro and in silico characterization of Lactobacillus paraplantarum D2-1, a starter culture for soymilk fermentation.</title>
        <authorList>
            <person name="Endo A."/>
            <person name="Sasaki F."/>
            <person name="Maeno S."/>
            <person name="Kanesaki Y."/>
            <person name="Kubota E."/>
            <person name="Torres G.A."/>
            <person name="Tomita S."/>
            <person name="Nakagawa J."/>
        </authorList>
    </citation>
    <scope>NUCLEOTIDE SEQUENCE [LARGE SCALE GENOMIC DNA]</scope>
    <source>
        <strain evidence="1 2">D2-1</strain>
    </source>
</reference>
<protein>
    <recommendedName>
        <fullName evidence="3">Holin</fullName>
    </recommendedName>
</protein>
<proteinExistence type="predicted"/>
<gene>
    <name evidence="1" type="ORF">LPPLD21_00655</name>
</gene>